<feature type="compositionally biased region" description="Gly residues" evidence="1">
    <location>
        <begin position="205"/>
        <end position="216"/>
    </location>
</feature>
<proteinExistence type="predicted"/>
<sequence length="269" mass="30064">MSVLYRPDKSNIVVDALSRLSMSNVVYVEECKKELVHDVHRLARLCVQLVDYKESGVVVQNGSESSFVSVVKVKQSLDPILVELKELEREIVCFDISMLFGAKKMYRDLQEIYWWNEMKNDIAKFVAKCPNCQQVKVEHKKSRGVLKKEKKDGKFNKEEEEKCEAPRLEEKERGWEWGFEEEERGGASGGQGREGWIGCEEDEGAGSGTGVGGTKGWGCSSSNGSAARGRDKGRNREEVGDDGEQHPSGVKLGQGLDQGKQPYLIPKAC</sequence>
<protein>
    <recommendedName>
        <fullName evidence="2">Integrase zinc-binding domain-containing protein</fullName>
    </recommendedName>
</protein>
<gene>
    <name evidence="3" type="ORF">MTR67_035722</name>
</gene>
<feature type="domain" description="Integrase zinc-binding" evidence="2">
    <location>
        <begin position="100"/>
        <end position="137"/>
    </location>
</feature>
<feature type="compositionally biased region" description="Gly residues" evidence="1">
    <location>
        <begin position="186"/>
        <end position="195"/>
    </location>
</feature>
<dbReference type="Proteomes" id="UP001234989">
    <property type="component" value="Chromosome 8"/>
</dbReference>
<dbReference type="Pfam" id="PF17921">
    <property type="entry name" value="Integrase_H2C2"/>
    <property type="match status" value="1"/>
</dbReference>
<organism evidence="3 4">
    <name type="scientific">Solanum verrucosum</name>
    <dbReference type="NCBI Taxonomy" id="315347"/>
    <lineage>
        <taxon>Eukaryota</taxon>
        <taxon>Viridiplantae</taxon>
        <taxon>Streptophyta</taxon>
        <taxon>Embryophyta</taxon>
        <taxon>Tracheophyta</taxon>
        <taxon>Spermatophyta</taxon>
        <taxon>Magnoliopsida</taxon>
        <taxon>eudicotyledons</taxon>
        <taxon>Gunneridae</taxon>
        <taxon>Pentapetalae</taxon>
        <taxon>asterids</taxon>
        <taxon>lamiids</taxon>
        <taxon>Solanales</taxon>
        <taxon>Solanaceae</taxon>
        <taxon>Solanoideae</taxon>
        <taxon>Solaneae</taxon>
        <taxon>Solanum</taxon>
    </lineage>
</organism>
<evidence type="ECO:0000313" key="4">
    <source>
        <dbReference type="Proteomes" id="UP001234989"/>
    </source>
</evidence>
<dbReference type="InterPro" id="IPR041588">
    <property type="entry name" value="Integrase_H2C2"/>
</dbReference>
<accession>A0AAF0UAE7</accession>
<name>A0AAF0UAE7_SOLVR</name>
<evidence type="ECO:0000259" key="2">
    <source>
        <dbReference type="Pfam" id="PF17921"/>
    </source>
</evidence>
<evidence type="ECO:0000256" key="1">
    <source>
        <dbReference type="SAM" id="MobiDB-lite"/>
    </source>
</evidence>
<dbReference type="EMBL" id="CP133619">
    <property type="protein sequence ID" value="WMV42337.1"/>
    <property type="molecule type" value="Genomic_DNA"/>
</dbReference>
<evidence type="ECO:0000313" key="3">
    <source>
        <dbReference type="EMBL" id="WMV42337.1"/>
    </source>
</evidence>
<feature type="region of interest" description="Disordered" evidence="1">
    <location>
        <begin position="148"/>
        <end position="167"/>
    </location>
</feature>
<feature type="compositionally biased region" description="Basic and acidic residues" evidence="1">
    <location>
        <begin position="228"/>
        <end position="238"/>
    </location>
</feature>
<dbReference type="AlphaFoldDB" id="A0AAF0UAE7"/>
<feature type="region of interest" description="Disordered" evidence="1">
    <location>
        <begin position="174"/>
        <end position="269"/>
    </location>
</feature>
<keyword evidence="4" id="KW-1185">Reference proteome</keyword>
<reference evidence="3" key="1">
    <citation type="submission" date="2023-08" db="EMBL/GenBank/DDBJ databases">
        <title>A de novo genome assembly of Solanum verrucosum Schlechtendal, a Mexican diploid species geographically isolated from the other diploid A-genome species in potato relatives.</title>
        <authorList>
            <person name="Hosaka K."/>
        </authorList>
    </citation>
    <scope>NUCLEOTIDE SEQUENCE</scope>
    <source>
        <tissue evidence="3">Young leaves</tissue>
    </source>
</reference>
<dbReference type="Gene3D" id="1.10.340.70">
    <property type="match status" value="1"/>
</dbReference>